<sequence length="132" mass="15111">MDRDQSKDSKDVDANVELPLQPRDARVRALLDKLERYARGDWQSDYASSHVPPSAKEQQDSFVQAYLRTLNTGDEETLLKLKGIAKKRVSYILQLREESPEPFQSIDDLQKIGLSAKQVKGLMKKEFGKIFD</sequence>
<dbReference type="Gene3D" id="1.10.150.280">
    <property type="entry name" value="AF1531-like domain"/>
    <property type="match status" value="1"/>
</dbReference>
<comment type="similarity">
    <text evidence="3">Belongs to the TRAFAC class myosin-kinesin ATPase superfamily. Kinesin family. KIN-10 subfamily.</text>
</comment>
<evidence type="ECO:0000313" key="4">
    <source>
        <dbReference type="EMBL" id="POO02436.1"/>
    </source>
</evidence>
<reference evidence="5" key="1">
    <citation type="submission" date="2016-06" db="EMBL/GenBank/DDBJ databases">
        <title>Parallel loss of symbiosis genes in relatives of nitrogen-fixing non-legume Parasponia.</title>
        <authorList>
            <person name="Van Velzen R."/>
            <person name="Holmer R."/>
            <person name="Bu F."/>
            <person name="Rutten L."/>
            <person name="Van Zeijl A."/>
            <person name="Liu W."/>
            <person name="Santuari L."/>
            <person name="Cao Q."/>
            <person name="Sharma T."/>
            <person name="Shen D."/>
            <person name="Roswanjaya Y."/>
            <person name="Wardhani T."/>
            <person name="Kalhor M.S."/>
            <person name="Jansen J."/>
            <person name="Van den Hoogen J."/>
            <person name="Gungor B."/>
            <person name="Hartog M."/>
            <person name="Hontelez J."/>
            <person name="Verver J."/>
            <person name="Yang W.-C."/>
            <person name="Schijlen E."/>
            <person name="Repin R."/>
            <person name="Schilthuizen M."/>
            <person name="Schranz E."/>
            <person name="Heidstra R."/>
            <person name="Miyata K."/>
            <person name="Fedorova E."/>
            <person name="Kohlen W."/>
            <person name="Bisseling T."/>
            <person name="Smit S."/>
            <person name="Geurts R."/>
        </authorList>
    </citation>
    <scope>NUCLEOTIDE SEQUENCE [LARGE SCALE GENOMIC DNA]</scope>
    <source>
        <strain evidence="5">cv. RG33-2</strain>
    </source>
</reference>
<gene>
    <name evidence="4" type="ORF">TorRG33x02_014200</name>
</gene>
<keyword evidence="1" id="KW-0493">Microtubule</keyword>
<protein>
    <submittedName>
        <fullName evidence="4">Kinesin-like protein</fullName>
    </submittedName>
</protein>
<dbReference type="Proteomes" id="UP000237000">
    <property type="component" value="Unassembled WGS sequence"/>
</dbReference>
<proteinExistence type="inferred from homology"/>
<name>A0A2P5FXB8_TREOI</name>
<keyword evidence="2" id="KW-0505">Motor protein</keyword>
<dbReference type="FunFam" id="1.10.150.280:FF:000003">
    <property type="entry name" value="Kinesin-like protein KIN-10C"/>
    <property type="match status" value="1"/>
</dbReference>
<dbReference type="PANTHER" id="PTHR21180:SF32">
    <property type="entry name" value="ENDONUCLEASE_EXONUCLEASE_PHOSPHATASE FAMILY DOMAIN-CONTAINING PROTEIN 1"/>
    <property type="match status" value="1"/>
</dbReference>
<dbReference type="InParanoid" id="A0A2P5FXB8"/>
<dbReference type="SUPFAM" id="SSF47781">
    <property type="entry name" value="RuvA domain 2-like"/>
    <property type="match status" value="1"/>
</dbReference>
<accession>A0A2P5FXB8</accession>
<dbReference type="InterPro" id="IPR010994">
    <property type="entry name" value="RuvA_2-like"/>
</dbReference>
<keyword evidence="5" id="KW-1185">Reference proteome</keyword>
<evidence type="ECO:0000256" key="2">
    <source>
        <dbReference type="ARBA" id="ARBA00023175"/>
    </source>
</evidence>
<evidence type="ECO:0000313" key="5">
    <source>
        <dbReference type="Proteomes" id="UP000237000"/>
    </source>
</evidence>
<dbReference type="InterPro" id="IPR051675">
    <property type="entry name" value="Endo/Exo/Phosphatase_dom_1"/>
</dbReference>
<evidence type="ECO:0000256" key="1">
    <source>
        <dbReference type="ARBA" id="ARBA00022701"/>
    </source>
</evidence>
<dbReference type="STRING" id="63057.A0A2P5FXB8"/>
<dbReference type="OrthoDB" id="1724155at2759"/>
<comment type="caution">
    <text evidence="4">The sequence shown here is derived from an EMBL/GenBank/DDBJ whole genome shotgun (WGS) entry which is preliminary data.</text>
</comment>
<dbReference type="PANTHER" id="PTHR21180">
    <property type="entry name" value="ENDONUCLEASE/EXONUCLEASE/PHOSPHATASE FAMILY DOMAIN-CONTAINING PROTEIN 1"/>
    <property type="match status" value="1"/>
</dbReference>
<dbReference type="AlphaFoldDB" id="A0A2P5FXB8"/>
<dbReference type="EMBL" id="JXTC01000004">
    <property type="protein sequence ID" value="POO02436.1"/>
    <property type="molecule type" value="Genomic_DNA"/>
</dbReference>
<dbReference type="GO" id="GO:0005874">
    <property type="term" value="C:microtubule"/>
    <property type="evidence" value="ECO:0007669"/>
    <property type="project" value="UniProtKB-KW"/>
</dbReference>
<evidence type="ECO:0000256" key="3">
    <source>
        <dbReference type="ARBA" id="ARBA00061615"/>
    </source>
</evidence>
<organism evidence="4 5">
    <name type="scientific">Trema orientale</name>
    <name type="common">Charcoal tree</name>
    <name type="synonym">Celtis orientalis</name>
    <dbReference type="NCBI Taxonomy" id="63057"/>
    <lineage>
        <taxon>Eukaryota</taxon>
        <taxon>Viridiplantae</taxon>
        <taxon>Streptophyta</taxon>
        <taxon>Embryophyta</taxon>
        <taxon>Tracheophyta</taxon>
        <taxon>Spermatophyta</taxon>
        <taxon>Magnoliopsida</taxon>
        <taxon>eudicotyledons</taxon>
        <taxon>Gunneridae</taxon>
        <taxon>Pentapetalae</taxon>
        <taxon>rosids</taxon>
        <taxon>fabids</taxon>
        <taxon>Rosales</taxon>
        <taxon>Cannabaceae</taxon>
        <taxon>Trema</taxon>
    </lineage>
</organism>